<protein>
    <submittedName>
        <fullName evidence="3">MULE transposase domain-containing protein</fullName>
    </submittedName>
</protein>
<dbReference type="WBParaSite" id="jg25290">
    <property type="protein sequence ID" value="jg25290"/>
    <property type="gene ID" value="jg25290"/>
</dbReference>
<dbReference type="AlphaFoldDB" id="A0A915E0X7"/>
<accession>A0A915E0X7</accession>
<organism evidence="2 3">
    <name type="scientific">Ditylenchus dipsaci</name>
    <dbReference type="NCBI Taxonomy" id="166011"/>
    <lineage>
        <taxon>Eukaryota</taxon>
        <taxon>Metazoa</taxon>
        <taxon>Ecdysozoa</taxon>
        <taxon>Nematoda</taxon>
        <taxon>Chromadorea</taxon>
        <taxon>Rhabditida</taxon>
        <taxon>Tylenchina</taxon>
        <taxon>Tylenchomorpha</taxon>
        <taxon>Sphaerularioidea</taxon>
        <taxon>Anguinidae</taxon>
        <taxon>Anguininae</taxon>
        <taxon>Ditylenchus</taxon>
    </lineage>
</organism>
<name>A0A915E0X7_9BILA</name>
<keyword evidence="2" id="KW-1185">Reference proteome</keyword>
<evidence type="ECO:0000313" key="3">
    <source>
        <dbReference type="WBParaSite" id="jg25290"/>
    </source>
</evidence>
<dbReference type="InterPro" id="IPR018289">
    <property type="entry name" value="MULE_transposase_dom"/>
</dbReference>
<sequence>MTEENRAMRLTLRGAEAINMHFGEHLVLYGDNEMLMFSSPRQLRLLYSCSHIISDGTLKYAPKSVMQIYRISGLVHQLHASPVMTVLMKQKNADLYKRMWEKAREALLQINVVNSISFANFDAGIAAYLTFAEVFPGVSVKLCSFHVKQGAIARAIARKRNQFRSAEAGQDARALQITPIVGWLPGMQMLRVKINNGTFDEDLAEKLEELLVYFEGLAQEISEEEAQLNVVFDAE</sequence>
<evidence type="ECO:0000259" key="1">
    <source>
        <dbReference type="Pfam" id="PF10551"/>
    </source>
</evidence>
<dbReference type="Pfam" id="PF10551">
    <property type="entry name" value="MULE"/>
    <property type="match status" value="1"/>
</dbReference>
<dbReference type="Proteomes" id="UP000887574">
    <property type="component" value="Unplaced"/>
</dbReference>
<proteinExistence type="predicted"/>
<reference evidence="3" key="1">
    <citation type="submission" date="2022-11" db="UniProtKB">
        <authorList>
            <consortium name="WormBaseParasite"/>
        </authorList>
    </citation>
    <scope>IDENTIFICATION</scope>
</reference>
<evidence type="ECO:0000313" key="2">
    <source>
        <dbReference type="Proteomes" id="UP000887574"/>
    </source>
</evidence>
<feature type="domain" description="MULE transposase" evidence="1">
    <location>
        <begin position="54"/>
        <end position="149"/>
    </location>
</feature>